<evidence type="ECO:0000313" key="2">
    <source>
        <dbReference type="Proteomes" id="UP001060170"/>
    </source>
</evidence>
<keyword evidence="2" id="KW-1185">Reference proteome</keyword>
<name>A0ACC0ESJ5_9BASI</name>
<sequence length="877" mass="97510">MVVDQSTYILHIFVTFFVKQRQIDSVLIVKRPFSSFVKQLFHSLVKRTSTFTHPSKACSISSSTPPTLSAPRMNPNYQARLQQCRALPAPLLNSGQPLNQTTWHSTSQPPGLSPQSNPNTSFQGRPQQSVHVTPQRTNHQVQFQPSGRPPTQESLIRNFFTVSPTGKRIFCPEDTLEEILDGCNVAHPAHGAPQGQDFNSSGGQHRLDQPSNPSESRPFNSNNNRPFNPNNGRPPNPNDGLPSNHNGGRPSNTNESEPSNSGPSMTNKRQPSTTNKRQPSSGRQSKTNKGTNSNENNGPRPNMREVNRLLKNLAKDRQPSASQSQSTGQSTEPSTSHELEPRSDHNLKRLNLDPEPGSTLDPEGEEGLGLGPEEVADAQPKDDTEAGAPKLVPIPDNRLVEIGQGAGDNDENDRPGPLVDDKEMEEICGMDLDELRVYGALHATNRRLPAYLKAELDQMYYEFERQLHILAIRNLLHATLLYTHIGQVNRMQGGTNYNNFCRFDPEAREIFSSKAESLKQQCKEVAQVWSTIDPDIKMKYKDPAFIDSIRGDVPMTVVNGVIQTARKAHVANTTLNLASNKKSVTFVRKWAKETIDRMNEIAGCHHIQGMLVIASGKSSGDLFITGGTRMGVDFLNMLVSAGDPLRKFHTYAAEELMGQQPAVHMNDTSKAPASLKRKHPGIVRTGAEGGETEGEVGETDGLNNRSSMKKDKYCQGSLKDNKKLISIKLLEMLNCASEKHFRGWPGLNCARELQAAHIQVKIKKNLDNFIADELFQPIKAIKIVPSQRTLRAIGEGWICLKYQEEDNVFSPLAGSNGNPDERAPKRSKRIRASQKQSKKSERVSHDSDDESEEQLPQFNEEEEDEAEDEDEYEQDDE</sequence>
<reference evidence="2" key="2">
    <citation type="journal article" date="2018" name="Mol. Plant Microbe Interact.">
        <title>Genome sequence resources for the wheat stripe rust pathogen (Puccinia striiformis f. sp. tritici) and the barley stripe rust pathogen (Puccinia striiformis f. sp. hordei).</title>
        <authorList>
            <person name="Xia C."/>
            <person name="Wang M."/>
            <person name="Yin C."/>
            <person name="Cornejo O.E."/>
            <person name="Hulbert S.H."/>
            <person name="Chen X."/>
        </authorList>
    </citation>
    <scope>NUCLEOTIDE SEQUENCE [LARGE SCALE GENOMIC DNA]</scope>
    <source>
        <strain evidence="2">93-210</strain>
    </source>
</reference>
<dbReference type="Proteomes" id="UP001060170">
    <property type="component" value="Chromosome 3"/>
</dbReference>
<proteinExistence type="predicted"/>
<comment type="caution">
    <text evidence="1">The sequence shown here is derived from an EMBL/GenBank/DDBJ whole genome shotgun (WGS) entry which is preliminary data.</text>
</comment>
<evidence type="ECO:0000313" key="1">
    <source>
        <dbReference type="EMBL" id="KAI7959438.1"/>
    </source>
</evidence>
<reference evidence="1 2" key="3">
    <citation type="journal article" date="2022" name="Microbiol. Spectr.">
        <title>Folding features and dynamics of 3D genome architecture in plant fungal pathogens.</title>
        <authorList>
            <person name="Xia C."/>
        </authorList>
    </citation>
    <scope>NUCLEOTIDE SEQUENCE [LARGE SCALE GENOMIC DNA]</scope>
    <source>
        <strain evidence="1 2">93-210</strain>
    </source>
</reference>
<protein>
    <submittedName>
        <fullName evidence="1">Uncharacterized protein</fullName>
    </submittedName>
</protein>
<dbReference type="EMBL" id="CM045867">
    <property type="protein sequence ID" value="KAI7959438.1"/>
    <property type="molecule type" value="Genomic_DNA"/>
</dbReference>
<accession>A0ACC0ESJ5</accession>
<organism evidence="1 2">
    <name type="scientific">Puccinia striiformis f. sp. tritici</name>
    <dbReference type="NCBI Taxonomy" id="168172"/>
    <lineage>
        <taxon>Eukaryota</taxon>
        <taxon>Fungi</taxon>
        <taxon>Dikarya</taxon>
        <taxon>Basidiomycota</taxon>
        <taxon>Pucciniomycotina</taxon>
        <taxon>Pucciniomycetes</taxon>
        <taxon>Pucciniales</taxon>
        <taxon>Pucciniaceae</taxon>
        <taxon>Puccinia</taxon>
    </lineage>
</organism>
<reference evidence="2" key="1">
    <citation type="journal article" date="2018" name="BMC Genomics">
        <title>Genomic insights into host adaptation between the wheat stripe rust pathogen (Puccinia striiformis f. sp. tritici) and the barley stripe rust pathogen (Puccinia striiformis f. sp. hordei).</title>
        <authorList>
            <person name="Xia C."/>
            <person name="Wang M."/>
            <person name="Yin C."/>
            <person name="Cornejo O.E."/>
            <person name="Hulbert S.H."/>
            <person name="Chen X."/>
        </authorList>
    </citation>
    <scope>NUCLEOTIDE SEQUENCE [LARGE SCALE GENOMIC DNA]</scope>
    <source>
        <strain evidence="2">93-210</strain>
    </source>
</reference>
<gene>
    <name evidence="1" type="ORF">MJO28_003229</name>
</gene>